<reference evidence="3 4" key="1">
    <citation type="submission" date="2020-08" db="EMBL/GenBank/DDBJ databases">
        <authorList>
            <person name="Hejnol A."/>
        </authorList>
    </citation>
    <scope>NUCLEOTIDE SEQUENCE [LARGE SCALE GENOMIC DNA]</scope>
</reference>
<dbReference type="PANTHER" id="PTHR22929:SF0">
    <property type="entry name" value="TRANSCRIPTION FACTOR TFIIIB COMPONENT B'' HOMOLOG"/>
    <property type="match status" value="1"/>
</dbReference>
<dbReference type="InterPro" id="IPR001005">
    <property type="entry name" value="SANT/Myb"/>
</dbReference>
<organism evidence="3 4">
    <name type="scientific">Dimorphilus gyrociliatus</name>
    <dbReference type="NCBI Taxonomy" id="2664684"/>
    <lineage>
        <taxon>Eukaryota</taxon>
        <taxon>Metazoa</taxon>
        <taxon>Spiralia</taxon>
        <taxon>Lophotrochozoa</taxon>
        <taxon>Annelida</taxon>
        <taxon>Polychaeta</taxon>
        <taxon>Polychaeta incertae sedis</taxon>
        <taxon>Dinophilidae</taxon>
        <taxon>Dimorphilus</taxon>
    </lineage>
</organism>
<dbReference type="InterPro" id="IPR009057">
    <property type="entry name" value="Homeodomain-like_sf"/>
</dbReference>
<evidence type="ECO:0000313" key="3">
    <source>
        <dbReference type="EMBL" id="CAD5120453.1"/>
    </source>
</evidence>
<feature type="compositionally biased region" description="Basic and acidic residues" evidence="1">
    <location>
        <begin position="182"/>
        <end position="201"/>
    </location>
</feature>
<keyword evidence="4" id="KW-1185">Reference proteome</keyword>
<evidence type="ECO:0000259" key="2">
    <source>
        <dbReference type="SMART" id="SM00717"/>
    </source>
</evidence>
<dbReference type="SMART" id="SM00717">
    <property type="entry name" value="SANT"/>
    <property type="match status" value="1"/>
</dbReference>
<comment type="caution">
    <text evidence="3">The sequence shown here is derived from an EMBL/GenBank/DDBJ whole genome shotgun (WGS) entry which is preliminary data.</text>
</comment>
<dbReference type="GO" id="GO:0070898">
    <property type="term" value="P:RNA polymerase III preinitiation complex assembly"/>
    <property type="evidence" value="ECO:0007669"/>
    <property type="project" value="TreeGrafter"/>
</dbReference>
<dbReference type="AlphaFoldDB" id="A0A7I8VW54"/>
<feature type="region of interest" description="Disordered" evidence="1">
    <location>
        <begin position="1"/>
        <end position="140"/>
    </location>
</feature>
<evidence type="ECO:0000256" key="1">
    <source>
        <dbReference type="SAM" id="MobiDB-lite"/>
    </source>
</evidence>
<dbReference type="CDD" id="cd00167">
    <property type="entry name" value="SANT"/>
    <property type="match status" value="1"/>
</dbReference>
<feature type="compositionally biased region" description="Basic and acidic residues" evidence="1">
    <location>
        <begin position="117"/>
        <end position="128"/>
    </location>
</feature>
<dbReference type="InterPro" id="IPR039467">
    <property type="entry name" value="TFIIIB_B''_Myb"/>
</dbReference>
<feature type="compositionally biased region" description="Basic and acidic residues" evidence="1">
    <location>
        <begin position="75"/>
        <end position="91"/>
    </location>
</feature>
<gene>
    <name evidence="3" type="ORF">DGYR_LOCUS8555</name>
</gene>
<name>A0A7I8VW54_9ANNE</name>
<dbReference type="Pfam" id="PF15963">
    <property type="entry name" value="Myb_DNA-bind_7"/>
    <property type="match status" value="1"/>
</dbReference>
<dbReference type="Proteomes" id="UP000549394">
    <property type="component" value="Unassembled WGS sequence"/>
</dbReference>
<evidence type="ECO:0000313" key="4">
    <source>
        <dbReference type="Proteomes" id="UP000549394"/>
    </source>
</evidence>
<dbReference type="OrthoDB" id="272624at2759"/>
<dbReference type="EMBL" id="CAJFCJ010000012">
    <property type="protein sequence ID" value="CAD5120453.1"/>
    <property type="molecule type" value="Genomic_DNA"/>
</dbReference>
<accession>A0A7I8VW54</accession>
<proteinExistence type="predicted"/>
<dbReference type="GO" id="GO:0000126">
    <property type="term" value="C:transcription factor TFIIIB complex"/>
    <property type="evidence" value="ECO:0007669"/>
    <property type="project" value="TreeGrafter"/>
</dbReference>
<feature type="compositionally biased region" description="Polar residues" evidence="1">
    <location>
        <begin position="371"/>
        <end position="386"/>
    </location>
</feature>
<feature type="region of interest" description="Disordered" evidence="1">
    <location>
        <begin position="352"/>
        <end position="386"/>
    </location>
</feature>
<dbReference type="SUPFAM" id="SSF46689">
    <property type="entry name" value="Homeodomain-like"/>
    <property type="match status" value="1"/>
</dbReference>
<dbReference type="PANTHER" id="PTHR22929">
    <property type="entry name" value="RNA POLYMERASE III TRANSCRIPTION INITIATION FACTOR B"/>
    <property type="match status" value="1"/>
</dbReference>
<dbReference type="GO" id="GO:0001156">
    <property type="term" value="F:TFIIIC-class transcription factor complex binding"/>
    <property type="evidence" value="ECO:0007669"/>
    <property type="project" value="TreeGrafter"/>
</dbReference>
<feature type="compositionally biased region" description="Basic and acidic residues" evidence="1">
    <location>
        <begin position="28"/>
        <end position="49"/>
    </location>
</feature>
<feature type="region of interest" description="Disordered" evidence="1">
    <location>
        <begin position="176"/>
        <end position="214"/>
    </location>
</feature>
<feature type="domain" description="Myb-like" evidence="2">
    <location>
        <begin position="265"/>
        <end position="313"/>
    </location>
</feature>
<sequence>MRRPKIRFKPNVTIKKDETTQNTEVTVEDEKSVESKIISETEVSEENKAIESVNTATDYPSNIAAEEIVEISDLGAKEASKSDSKVTDTPKPRAQKRKQAGSHSSHDKVKKDKKKTNKSEKNRRKSYDDELPILTKKDLTKSVRPMVSKKLTRKTEYLHTPVESSMKISDLIYLNPTTNPMPKDDSEVVQEFDEKPDKPAVEEDLTEESSSSAPQIRIDEKGEIVIDEESLVVREKKKFDFKSMPLTDGNKDEFVSSRSFKKQSFSGPWTVRDTATFYLGLKTLGTDFTSLTKLFPGRSREELKKKFKREERVNGNLVETALMNRHSFDMSIFDEEKGLATLSNKDLKRINQKYNKQKNISRSKTKEPVSETVSETVNEISRTSHT</sequence>
<protein>
    <recommendedName>
        <fullName evidence="2">Myb-like domain-containing protein</fullName>
    </recommendedName>
</protein>